<evidence type="ECO:0000313" key="4">
    <source>
        <dbReference type="Proteomes" id="UP000694923"/>
    </source>
</evidence>
<sequence length="108" mass="12091">MVTGERINIQYLSLPDLPYRKCKTALQQQGFLCGDLTTCLPPSLLCDGKLDCSHGEDESATYCVLQCPKFSGWRCDTVFFADCACIPRTQCKNGIQDCAHWTDENLCE</sequence>
<accession>A0ABM0QT54</accession>
<dbReference type="SMART" id="SM00192">
    <property type="entry name" value="LDLa"/>
    <property type="match status" value="1"/>
</dbReference>
<evidence type="ECO:0000313" key="5">
    <source>
        <dbReference type="RefSeq" id="XP_008571545.1"/>
    </source>
</evidence>
<feature type="domain" description="LDLRAD1-like C-terminal" evidence="3">
    <location>
        <begin position="67"/>
        <end position="105"/>
    </location>
</feature>
<dbReference type="Proteomes" id="UP000694923">
    <property type="component" value="Unplaced"/>
</dbReference>
<dbReference type="Gene3D" id="4.10.400.10">
    <property type="entry name" value="Low-density Lipoprotein Receptor"/>
    <property type="match status" value="1"/>
</dbReference>
<evidence type="ECO:0000256" key="1">
    <source>
        <dbReference type="ARBA" id="ARBA00023157"/>
    </source>
</evidence>
<dbReference type="InterPro" id="IPR023415">
    <property type="entry name" value="LDLR_class-A_CS"/>
</dbReference>
<protein>
    <submittedName>
        <fullName evidence="5">Low-density lipoprotein receptor class A domain-containing protein 1-like</fullName>
    </submittedName>
</protein>
<dbReference type="InterPro" id="IPR002172">
    <property type="entry name" value="LDrepeatLR_classA_rpt"/>
</dbReference>
<dbReference type="Pfam" id="PF00057">
    <property type="entry name" value="Ldl_recept_a"/>
    <property type="match status" value="1"/>
</dbReference>
<dbReference type="RefSeq" id="XP_008571545.1">
    <property type="nucleotide sequence ID" value="XM_008573323.1"/>
</dbReference>
<proteinExistence type="predicted"/>
<dbReference type="GeneID" id="103590963"/>
<organism evidence="4 5">
    <name type="scientific">Galeopterus variegatus</name>
    <name type="common">Malayan flying lemur</name>
    <name type="synonym">Cynocephalus variegatus</name>
    <dbReference type="NCBI Taxonomy" id="482537"/>
    <lineage>
        <taxon>Eukaryota</taxon>
        <taxon>Metazoa</taxon>
        <taxon>Chordata</taxon>
        <taxon>Craniata</taxon>
        <taxon>Vertebrata</taxon>
        <taxon>Euteleostomi</taxon>
        <taxon>Mammalia</taxon>
        <taxon>Eutheria</taxon>
        <taxon>Euarchontoglires</taxon>
        <taxon>Dermoptera</taxon>
        <taxon>Cynocephalidae</taxon>
        <taxon>Galeopterus</taxon>
    </lineage>
</organism>
<keyword evidence="1" id="KW-1015">Disulfide bond</keyword>
<dbReference type="InterPro" id="IPR057430">
    <property type="entry name" value="LDLRAD1_C"/>
</dbReference>
<dbReference type="Pfam" id="PF25241">
    <property type="entry name" value="LDLRAD1_C"/>
    <property type="match status" value="1"/>
</dbReference>
<evidence type="ECO:0000259" key="3">
    <source>
        <dbReference type="Pfam" id="PF25241"/>
    </source>
</evidence>
<comment type="caution">
    <text evidence="2">Lacks conserved residue(s) required for the propagation of feature annotation.</text>
</comment>
<name>A0ABM0QT54_GALVR</name>
<evidence type="ECO:0000256" key="2">
    <source>
        <dbReference type="PROSITE-ProRule" id="PRU00124"/>
    </source>
</evidence>
<gene>
    <name evidence="5" type="primary">LOC103590963</name>
</gene>
<dbReference type="PRINTS" id="PR00261">
    <property type="entry name" value="LDLRECEPTOR"/>
</dbReference>
<dbReference type="InterPro" id="IPR036055">
    <property type="entry name" value="LDL_receptor-like_sf"/>
</dbReference>
<keyword evidence="4" id="KW-1185">Reference proteome</keyword>
<reference evidence="5" key="1">
    <citation type="submission" date="2025-08" db="UniProtKB">
        <authorList>
            <consortium name="RefSeq"/>
        </authorList>
    </citation>
    <scope>IDENTIFICATION</scope>
</reference>
<dbReference type="SUPFAM" id="SSF57424">
    <property type="entry name" value="LDL receptor-like module"/>
    <property type="match status" value="1"/>
</dbReference>
<dbReference type="PROSITE" id="PS01209">
    <property type="entry name" value="LDLRA_1"/>
    <property type="match status" value="1"/>
</dbReference>
<dbReference type="PROSITE" id="PS50068">
    <property type="entry name" value="LDLRA_2"/>
    <property type="match status" value="1"/>
</dbReference>